<organism evidence="2 3">
    <name type="scientific">Ascobolus immersus RN42</name>
    <dbReference type="NCBI Taxonomy" id="1160509"/>
    <lineage>
        <taxon>Eukaryota</taxon>
        <taxon>Fungi</taxon>
        <taxon>Dikarya</taxon>
        <taxon>Ascomycota</taxon>
        <taxon>Pezizomycotina</taxon>
        <taxon>Pezizomycetes</taxon>
        <taxon>Pezizales</taxon>
        <taxon>Ascobolaceae</taxon>
        <taxon>Ascobolus</taxon>
    </lineage>
</organism>
<evidence type="ECO:0000313" key="3">
    <source>
        <dbReference type="Proteomes" id="UP000275078"/>
    </source>
</evidence>
<protein>
    <recommendedName>
        <fullName evidence="4">Ribosome biogenesis protein SLX9</fullName>
    </recommendedName>
</protein>
<name>A0A3N4IFF1_ASCIM</name>
<dbReference type="AlphaFoldDB" id="A0A3N4IFF1"/>
<gene>
    <name evidence="2" type="ORF">BJ508DRAFT_324702</name>
</gene>
<evidence type="ECO:0008006" key="4">
    <source>
        <dbReference type="Google" id="ProtNLM"/>
    </source>
</evidence>
<proteinExistence type="predicted"/>
<feature type="region of interest" description="Disordered" evidence="1">
    <location>
        <begin position="1"/>
        <end position="108"/>
    </location>
</feature>
<evidence type="ECO:0000313" key="2">
    <source>
        <dbReference type="EMBL" id="RPA83408.1"/>
    </source>
</evidence>
<dbReference type="EMBL" id="ML119665">
    <property type="protein sequence ID" value="RPA83408.1"/>
    <property type="molecule type" value="Genomic_DNA"/>
</dbReference>
<keyword evidence="3" id="KW-1185">Reference proteome</keyword>
<sequence>MTTRASSKAEAANTRRGSWKAPAVIEPVDPEKVLRERKKQARATAPSKRQRVSPEATVAQSDELSEAPALVTNHTLSDAIQLLNRQPPPVATDGNPPSPKKTRVDAQPPVESTAIEAAIAAIRQLTQLLPPETQLPPSLLPSFVQPPSQVVSLSAPTTHAISLPVEQDADDGVDGEKKKKNTNRPSRSILKALQGNQQILMKDKDMEQAMWLDVAFKRPFPKLAAKKDDAKNQFEKLDKIPSEATNLLESVKNPIAGASELTETQITNFDEVLWSMAAGEKAQ</sequence>
<reference evidence="2 3" key="1">
    <citation type="journal article" date="2018" name="Nat. Ecol. Evol.">
        <title>Pezizomycetes genomes reveal the molecular basis of ectomycorrhizal truffle lifestyle.</title>
        <authorList>
            <person name="Murat C."/>
            <person name="Payen T."/>
            <person name="Noel B."/>
            <person name="Kuo A."/>
            <person name="Morin E."/>
            <person name="Chen J."/>
            <person name="Kohler A."/>
            <person name="Krizsan K."/>
            <person name="Balestrini R."/>
            <person name="Da Silva C."/>
            <person name="Montanini B."/>
            <person name="Hainaut M."/>
            <person name="Levati E."/>
            <person name="Barry K.W."/>
            <person name="Belfiori B."/>
            <person name="Cichocki N."/>
            <person name="Clum A."/>
            <person name="Dockter R.B."/>
            <person name="Fauchery L."/>
            <person name="Guy J."/>
            <person name="Iotti M."/>
            <person name="Le Tacon F."/>
            <person name="Lindquist E.A."/>
            <person name="Lipzen A."/>
            <person name="Malagnac F."/>
            <person name="Mello A."/>
            <person name="Molinier V."/>
            <person name="Miyauchi S."/>
            <person name="Poulain J."/>
            <person name="Riccioni C."/>
            <person name="Rubini A."/>
            <person name="Sitrit Y."/>
            <person name="Splivallo R."/>
            <person name="Traeger S."/>
            <person name="Wang M."/>
            <person name="Zifcakova L."/>
            <person name="Wipf D."/>
            <person name="Zambonelli A."/>
            <person name="Paolocci F."/>
            <person name="Nowrousian M."/>
            <person name="Ottonello S."/>
            <person name="Baldrian P."/>
            <person name="Spatafora J.W."/>
            <person name="Henrissat B."/>
            <person name="Nagy L.G."/>
            <person name="Aury J.M."/>
            <person name="Wincker P."/>
            <person name="Grigoriev I.V."/>
            <person name="Bonfante P."/>
            <person name="Martin F.M."/>
        </authorList>
    </citation>
    <scope>NUCLEOTIDE SEQUENCE [LARGE SCALE GENOMIC DNA]</scope>
    <source>
        <strain evidence="2 3">RN42</strain>
    </source>
</reference>
<accession>A0A3N4IFF1</accession>
<evidence type="ECO:0000256" key="1">
    <source>
        <dbReference type="SAM" id="MobiDB-lite"/>
    </source>
</evidence>
<feature type="region of interest" description="Disordered" evidence="1">
    <location>
        <begin position="166"/>
        <end position="185"/>
    </location>
</feature>
<dbReference type="Proteomes" id="UP000275078">
    <property type="component" value="Unassembled WGS sequence"/>
</dbReference>